<organism evidence="3 4">
    <name type="scientific">Lepidopterella palustris CBS 459.81</name>
    <dbReference type="NCBI Taxonomy" id="1314670"/>
    <lineage>
        <taxon>Eukaryota</taxon>
        <taxon>Fungi</taxon>
        <taxon>Dikarya</taxon>
        <taxon>Ascomycota</taxon>
        <taxon>Pezizomycotina</taxon>
        <taxon>Dothideomycetes</taxon>
        <taxon>Pleosporomycetidae</taxon>
        <taxon>Mytilinidiales</taxon>
        <taxon>Argynnaceae</taxon>
        <taxon>Lepidopterella</taxon>
    </lineage>
</organism>
<protein>
    <submittedName>
        <fullName evidence="3">Uncharacterized protein</fullName>
    </submittedName>
</protein>
<gene>
    <name evidence="3" type="ORF">K432DRAFT_438640</name>
</gene>
<sequence>MKTVYPFVAFLSVVLVTANPVPITPGPVVSTGGIQELNVPSTNFPRSEDAAVEVASWFTKRAVAVREAVTNMLTAREETDDGKTKAGKGQKKGAAAAAAAAANSTAAATTKKGKGKGKDNAGATANSTNIAANATAAANTTAATNTTAAANTTTATGKNGKGKGKGAAGKTGDKDGITGPAKALNNLLGGNLRKREVRRSLNLWETEALRDAVGI</sequence>
<feature type="signal peptide" evidence="2">
    <location>
        <begin position="1"/>
        <end position="18"/>
    </location>
</feature>
<dbReference type="EMBL" id="KV744807">
    <property type="protein sequence ID" value="OCK86225.1"/>
    <property type="molecule type" value="Genomic_DNA"/>
</dbReference>
<evidence type="ECO:0000256" key="2">
    <source>
        <dbReference type="SAM" id="SignalP"/>
    </source>
</evidence>
<dbReference type="Proteomes" id="UP000250266">
    <property type="component" value="Unassembled WGS sequence"/>
</dbReference>
<keyword evidence="2" id="KW-0732">Signal</keyword>
<feature type="region of interest" description="Disordered" evidence="1">
    <location>
        <begin position="152"/>
        <end position="180"/>
    </location>
</feature>
<accession>A0A8E2JKP1</accession>
<dbReference type="OrthoDB" id="3801275at2759"/>
<feature type="region of interest" description="Disordered" evidence="1">
    <location>
        <begin position="105"/>
        <end position="124"/>
    </location>
</feature>
<name>A0A8E2JKP1_9PEZI</name>
<reference evidence="3 4" key="1">
    <citation type="journal article" date="2016" name="Nat. Commun.">
        <title>Ectomycorrhizal ecology is imprinted in the genome of the dominant symbiotic fungus Cenococcum geophilum.</title>
        <authorList>
            <consortium name="DOE Joint Genome Institute"/>
            <person name="Peter M."/>
            <person name="Kohler A."/>
            <person name="Ohm R.A."/>
            <person name="Kuo A."/>
            <person name="Krutzmann J."/>
            <person name="Morin E."/>
            <person name="Arend M."/>
            <person name="Barry K.W."/>
            <person name="Binder M."/>
            <person name="Choi C."/>
            <person name="Clum A."/>
            <person name="Copeland A."/>
            <person name="Grisel N."/>
            <person name="Haridas S."/>
            <person name="Kipfer T."/>
            <person name="LaButti K."/>
            <person name="Lindquist E."/>
            <person name="Lipzen A."/>
            <person name="Maire R."/>
            <person name="Meier B."/>
            <person name="Mihaltcheva S."/>
            <person name="Molinier V."/>
            <person name="Murat C."/>
            <person name="Poggeler S."/>
            <person name="Quandt C.A."/>
            <person name="Sperisen C."/>
            <person name="Tritt A."/>
            <person name="Tisserant E."/>
            <person name="Crous P.W."/>
            <person name="Henrissat B."/>
            <person name="Nehls U."/>
            <person name="Egli S."/>
            <person name="Spatafora J.W."/>
            <person name="Grigoriev I.V."/>
            <person name="Martin F.M."/>
        </authorList>
    </citation>
    <scope>NUCLEOTIDE SEQUENCE [LARGE SCALE GENOMIC DNA]</scope>
    <source>
        <strain evidence="3 4">CBS 459.81</strain>
    </source>
</reference>
<evidence type="ECO:0000313" key="4">
    <source>
        <dbReference type="Proteomes" id="UP000250266"/>
    </source>
</evidence>
<dbReference type="AlphaFoldDB" id="A0A8E2JKP1"/>
<feature type="chain" id="PRO_5034641946" evidence="2">
    <location>
        <begin position="19"/>
        <end position="215"/>
    </location>
</feature>
<keyword evidence="4" id="KW-1185">Reference proteome</keyword>
<evidence type="ECO:0000313" key="3">
    <source>
        <dbReference type="EMBL" id="OCK86225.1"/>
    </source>
</evidence>
<evidence type="ECO:0000256" key="1">
    <source>
        <dbReference type="SAM" id="MobiDB-lite"/>
    </source>
</evidence>
<proteinExistence type="predicted"/>